<evidence type="ECO:0000313" key="6">
    <source>
        <dbReference type="EMBL" id="KHJ34192.1"/>
    </source>
</evidence>
<reference evidence="6 7" key="1">
    <citation type="journal article" date="2014" name="BMC Genomics">
        <title>Adaptive genomic structural variation in the grape powdery mildew pathogen, Erysiphe necator.</title>
        <authorList>
            <person name="Jones L."/>
            <person name="Riaz S."/>
            <person name="Morales-Cruz A."/>
            <person name="Amrine K.C."/>
            <person name="McGuire B."/>
            <person name="Gubler W.D."/>
            <person name="Walker M.A."/>
            <person name="Cantu D."/>
        </authorList>
    </citation>
    <scope>NUCLEOTIDE SEQUENCE [LARGE SCALE GENOMIC DNA]</scope>
    <source>
        <strain evidence="7">c</strain>
    </source>
</reference>
<feature type="compositionally biased region" description="Basic and acidic residues" evidence="4">
    <location>
        <begin position="33"/>
        <end position="59"/>
    </location>
</feature>
<evidence type="ECO:0000259" key="5">
    <source>
        <dbReference type="PROSITE" id="PS50303"/>
    </source>
</evidence>
<protein>
    <submittedName>
        <fullName evidence="6">Putative pumilio domain-containing protein</fullName>
    </submittedName>
</protein>
<dbReference type="InterPro" id="IPR033133">
    <property type="entry name" value="PUM-HD"/>
</dbReference>
<dbReference type="InterPro" id="IPR012959">
    <property type="entry name" value="CPL_dom"/>
</dbReference>
<dbReference type="PROSITE" id="PS50303">
    <property type="entry name" value="PUM_HD"/>
    <property type="match status" value="1"/>
</dbReference>
<sequence length="757" mass="84701">MMSTVTVSNSGSSGVKRKSASISHKNTKKSKLAKPDKVKDSENEEKSEKSRSKSNSEKKSKVKSALVKKLYNSKIQKVQKIQKVSEFDSSVETSLGVEKKKTEENFDKNSSLETKNQDGLHPERVKAILQNGQSSREAHAKQKQIAQERKAAKPLADDLVRTKKIWERLRRKSHVPREERKQLVKELFDILTGRVKDFVLKHDSVRVVQTAIKYANPEQKRIIAKELAGSYRQLAESKYAKFLIGKLLVQGDDEIRDIIIPEFFGHVRRLIKHPEASWILDDIYRGAATKSQKAQILRECYGVEFALFQDKELNDVTSVLSEILSHDPGKRETIMNSLMELINQLIQKKMTGFTLLHDAMLQYFLNTKIGTNEATDFLGLLKGEEEDDLLKNLAFTKSGSRLVCLALAHENAKGRKLIMRAFKDTLQMMASDDYGHVIILVAYEVIDDTVFTSKSIFPEILSKDADKQVENAVLSANNLNARTTLLYLFEGRSKALFPISLSSDIKILEEIEDARKLTSKKDSKIRRAELAKELSPYLLKVIEVAASRLIQTSFGCQFVTTVLLEAQGDKSAALHAVAKTAAGNPTSTYLDKIINAPDGSTCDDTSSLTHISSSSYGGKMLRSLLAGGRFNHETKSIMPVVPALDFSNILYPYIRENILQWAIGPASFVILALVESESFSKKQEVLELLKSEKTLLEKASEELRTDEVIQNKILDTVVATSSESKCKNLAKKKSQTGKKSQAGNRGSKLLLNMLKTL</sequence>
<dbReference type="Gene3D" id="1.25.10.10">
    <property type="entry name" value="Leucine-rich Repeat Variant"/>
    <property type="match status" value="1"/>
</dbReference>
<keyword evidence="2" id="KW-0694">RNA-binding</keyword>
<dbReference type="STRING" id="52586.A0A0B1P670"/>
<feature type="region of interest" description="Disordered" evidence="4">
    <location>
        <begin position="102"/>
        <end position="154"/>
    </location>
</feature>
<name>A0A0B1P670_UNCNE</name>
<dbReference type="HOGENOM" id="CLU_013994_1_0_1"/>
<comment type="function">
    <text evidence="3">RNA-binding nucleolar protein required for pre-rRNA processing. Involved in production of 18S rRNA and assembly of small ribosomal subunit.</text>
</comment>
<dbReference type="InterPro" id="IPR016024">
    <property type="entry name" value="ARM-type_fold"/>
</dbReference>
<dbReference type="OMA" id="YGPEFSI"/>
<organism evidence="6 7">
    <name type="scientific">Uncinula necator</name>
    <name type="common">Grape powdery mildew</name>
    <dbReference type="NCBI Taxonomy" id="52586"/>
    <lineage>
        <taxon>Eukaryota</taxon>
        <taxon>Fungi</taxon>
        <taxon>Dikarya</taxon>
        <taxon>Ascomycota</taxon>
        <taxon>Pezizomycotina</taxon>
        <taxon>Leotiomycetes</taxon>
        <taxon>Erysiphales</taxon>
        <taxon>Erysiphaceae</taxon>
        <taxon>Erysiphe</taxon>
    </lineage>
</organism>
<evidence type="ECO:0000256" key="3">
    <source>
        <dbReference type="ARBA" id="ARBA00024893"/>
    </source>
</evidence>
<dbReference type="PANTHER" id="PTHR13389">
    <property type="entry name" value="PUMILIO HOMOLOG 3"/>
    <property type="match status" value="1"/>
</dbReference>
<dbReference type="AlphaFoldDB" id="A0A0B1P670"/>
<dbReference type="SUPFAM" id="SSF48371">
    <property type="entry name" value="ARM repeat"/>
    <property type="match status" value="1"/>
</dbReference>
<evidence type="ECO:0000256" key="2">
    <source>
        <dbReference type="ARBA" id="ARBA00022884"/>
    </source>
</evidence>
<accession>A0A0B1P670</accession>
<feature type="compositionally biased region" description="Basic residues" evidence="4">
    <location>
        <begin position="15"/>
        <end position="32"/>
    </location>
</feature>
<dbReference type="GO" id="GO:0006417">
    <property type="term" value="P:regulation of translation"/>
    <property type="evidence" value="ECO:0007669"/>
    <property type="project" value="TreeGrafter"/>
</dbReference>
<feature type="compositionally biased region" description="Low complexity" evidence="4">
    <location>
        <begin position="1"/>
        <end position="14"/>
    </location>
</feature>
<keyword evidence="7" id="KW-1185">Reference proteome</keyword>
<evidence type="ECO:0000256" key="1">
    <source>
        <dbReference type="ARBA" id="ARBA00022737"/>
    </source>
</evidence>
<comment type="caution">
    <text evidence="6">The sequence shown here is derived from an EMBL/GenBank/DDBJ whole genome shotgun (WGS) entry which is preliminary data.</text>
</comment>
<keyword evidence="1" id="KW-0677">Repeat</keyword>
<feature type="domain" description="PUM-HD" evidence="5">
    <location>
        <begin position="123"/>
        <end position="486"/>
    </location>
</feature>
<dbReference type="EMBL" id="JNVN01000997">
    <property type="protein sequence ID" value="KHJ34192.1"/>
    <property type="molecule type" value="Genomic_DNA"/>
</dbReference>
<feature type="compositionally biased region" description="Basic and acidic residues" evidence="4">
    <location>
        <begin position="136"/>
        <end position="154"/>
    </location>
</feature>
<dbReference type="InterPro" id="IPR040059">
    <property type="entry name" value="PUM3"/>
</dbReference>
<dbReference type="Pfam" id="PF08144">
    <property type="entry name" value="CPL"/>
    <property type="match status" value="1"/>
</dbReference>
<dbReference type="InterPro" id="IPR001313">
    <property type="entry name" value="Pumilio_RNA-bd_rpt"/>
</dbReference>
<evidence type="ECO:0000256" key="4">
    <source>
        <dbReference type="SAM" id="MobiDB-lite"/>
    </source>
</evidence>
<feature type="region of interest" description="Disordered" evidence="4">
    <location>
        <begin position="1"/>
        <end position="65"/>
    </location>
</feature>
<proteinExistence type="predicted"/>
<evidence type="ECO:0000313" key="7">
    <source>
        <dbReference type="Proteomes" id="UP000030854"/>
    </source>
</evidence>
<dbReference type="Proteomes" id="UP000030854">
    <property type="component" value="Unassembled WGS sequence"/>
</dbReference>
<dbReference type="SMART" id="SM00025">
    <property type="entry name" value="Pumilio"/>
    <property type="match status" value="4"/>
</dbReference>
<dbReference type="InterPro" id="IPR011989">
    <property type="entry name" value="ARM-like"/>
</dbReference>
<gene>
    <name evidence="6" type="ORF">EV44_g2229</name>
</gene>
<dbReference type="GO" id="GO:0005730">
    <property type="term" value="C:nucleolus"/>
    <property type="evidence" value="ECO:0007669"/>
    <property type="project" value="TreeGrafter"/>
</dbReference>
<dbReference type="PANTHER" id="PTHR13389:SF0">
    <property type="entry name" value="PUMILIO HOMOLOG 3"/>
    <property type="match status" value="1"/>
</dbReference>
<dbReference type="GO" id="GO:0003729">
    <property type="term" value="F:mRNA binding"/>
    <property type="evidence" value="ECO:0007669"/>
    <property type="project" value="TreeGrafter"/>
</dbReference>
<feature type="compositionally biased region" description="Basic and acidic residues" evidence="4">
    <location>
        <begin position="115"/>
        <end position="126"/>
    </location>
</feature>